<dbReference type="OrthoDB" id="7651937at2"/>
<protein>
    <recommendedName>
        <fullName evidence="4">Membrane-bound lysozyme-inhibitor of c-type lysozyme</fullName>
    </recommendedName>
</protein>
<dbReference type="EMBL" id="FOZM01000001">
    <property type="protein sequence ID" value="SFS10143.1"/>
    <property type="molecule type" value="Genomic_DNA"/>
</dbReference>
<feature type="chain" id="PRO_5012836881" description="Membrane-bound lysozyme-inhibitor of c-type lysozyme" evidence="1">
    <location>
        <begin position="16"/>
        <end position="112"/>
    </location>
</feature>
<evidence type="ECO:0000313" key="3">
    <source>
        <dbReference type="Proteomes" id="UP000198926"/>
    </source>
</evidence>
<keyword evidence="1" id="KW-0732">Signal</keyword>
<feature type="signal peptide" evidence="1">
    <location>
        <begin position="1"/>
        <end position="15"/>
    </location>
</feature>
<organism evidence="2 3">
    <name type="scientific">Yoonia litorea</name>
    <dbReference type="NCBI Taxonomy" id="1123755"/>
    <lineage>
        <taxon>Bacteria</taxon>
        <taxon>Pseudomonadati</taxon>
        <taxon>Pseudomonadota</taxon>
        <taxon>Alphaproteobacteria</taxon>
        <taxon>Rhodobacterales</taxon>
        <taxon>Paracoccaceae</taxon>
        <taxon>Yoonia</taxon>
    </lineage>
</organism>
<evidence type="ECO:0000256" key="1">
    <source>
        <dbReference type="SAM" id="SignalP"/>
    </source>
</evidence>
<reference evidence="2" key="1">
    <citation type="submission" date="2016-10" db="EMBL/GenBank/DDBJ databases">
        <authorList>
            <person name="de Groot N.N."/>
        </authorList>
    </citation>
    <scope>NUCLEOTIDE SEQUENCE [LARGE SCALE GENOMIC DNA]</scope>
    <source>
        <strain evidence="2">DSM 29433</strain>
    </source>
</reference>
<dbReference type="Proteomes" id="UP000198926">
    <property type="component" value="Unassembled WGS sequence"/>
</dbReference>
<keyword evidence="3" id="KW-1185">Reference proteome</keyword>
<proteinExistence type="predicted"/>
<accession>A0A1I6M3B1</accession>
<dbReference type="AlphaFoldDB" id="A0A1I6M3B1"/>
<dbReference type="STRING" id="1123755.SAMN05444714_1184"/>
<sequence length="112" mass="11532">MPMFLCASLASPATAAVVTCDLAGVPVSFAIDAAQFAPAQNAGEPPRRRVTHVTMGDTAFAAEPFRLGDTVGFWTKDSVGAETMLVVNADGTAVYADPQAGARLTGTCEVLQ</sequence>
<evidence type="ECO:0000313" key="2">
    <source>
        <dbReference type="EMBL" id="SFS10143.1"/>
    </source>
</evidence>
<name>A0A1I6M3B1_9RHOB</name>
<gene>
    <name evidence="2" type="ORF">SAMN05444714_1184</name>
</gene>
<evidence type="ECO:0008006" key="4">
    <source>
        <dbReference type="Google" id="ProtNLM"/>
    </source>
</evidence>
<dbReference type="RefSeq" id="WP_090205148.1">
    <property type="nucleotide sequence ID" value="NZ_FOZM01000001.1"/>
</dbReference>